<comment type="caution">
    <text evidence="5">The sequence shown here is derived from an EMBL/GenBank/DDBJ whole genome shotgun (WGS) entry which is preliminary data.</text>
</comment>
<dbReference type="InterPro" id="IPR000907">
    <property type="entry name" value="LipOase"/>
</dbReference>
<dbReference type="SUPFAM" id="SSF48484">
    <property type="entry name" value="Lipoxigenase"/>
    <property type="match status" value="1"/>
</dbReference>
<evidence type="ECO:0000256" key="1">
    <source>
        <dbReference type="ARBA" id="ARBA00022723"/>
    </source>
</evidence>
<keyword evidence="6" id="KW-1185">Reference proteome</keyword>
<dbReference type="GO" id="GO:0046872">
    <property type="term" value="F:metal ion binding"/>
    <property type="evidence" value="ECO:0007669"/>
    <property type="project" value="UniProtKB-KW"/>
</dbReference>
<feature type="domain" description="Lipoxygenase" evidence="4">
    <location>
        <begin position="1"/>
        <end position="115"/>
    </location>
</feature>
<dbReference type="GO" id="GO:0034440">
    <property type="term" value="P:lipid oxidation"/>
    <property type="evidence" value="ECO:0007669"/>
    <property type="project" value="InterPro"/>
</dbReference>
<dbReference type="InterPro" id="IPR013819">
    <property type="entry name" value="LipOase_C"/>
</dbReference>
<name>A0A8T0VBR3_PANVG</name>
<dbReference type="GO" id="GO:0016702">
    <property type="term" value="F:oxidoreductase activity, acting on single donors with incorporation of molecular oxygen, incorporation of two atoms of oxygen"/>
    <property type="evidence" value="ECO:0007669"/>
    <property type="project" value="InterPro"/>
</dbReference>
<keyword evidence="2" id="KW-0223">Dioxygenase</keyword>
<dbReference type="Pfam" id="PF00305">
    <property type="entry name" value="Lipoxygenase"/>
    <property type="match status" value="1"/>
</dbReference>
<dbReference type="Proteomes" id="UP000823388">
    <property type="component" value="Chromosome 2N"/>
</dbReference>
<dbReference type="InterPro" id="IPR036226">
    <property type="entry name" value="LipOase_C_sf"/>
</dbReference>
<dbReference type="AlphaFoldDB" id="A0A8T0VBR3"/>
<evidence type="ECO:0000259" key="4">
    <source>
        <dbReference type="PROSITE" id="PS51393"/>
    </source>
</evidence>
<accession>A0A8T0VBR3</accession>
<dbReference type="PANTHER" id="PTHR11771">
    <property type="entry name" value="LIPOXYGENASE"/>
    <property type="match status" value="1"/>
</dbReference>
<evidence type="ECO:0000256" key="3">
    <source>
        <dbReference type="ARBA" id="ARBA00023002"/>
    </source>
</evidence>
<sequence>MVLIRTITSQSQAILGISLIEILSKHTSDEVYLGQRDVPERWTSDAKALDAFRRFRGLLVEIANQIERRNDSPQLKNRKGPVGMPYMLLYPNTTDVTGAKGEGIKAMGILNSISI</sequence>
<evidence type="ECO:0000256" key="2">
    <source>
        <dbReference type="ARBA" id="ARBA00022964"/>
    </source>
</evidence>
<gene>
    <name evidence="5" type="ORF">PVAP13_2NG103818</name>
</gene>
<reference evidence="5" key="1">
    <citation type="submission" date="2020-05" db="EMBL/GenBank/DDBJ databases">
        <title>WGS assembly of Panicum virgatum.</title>
        <authorList>
            <person name="Lovell J.T."/>
            <person name="Jenkins J."/>
            <person name="Shu S."/>
            <person name="Juenger T.E."/>
            <person name="Schmutz J."/>
        </authorList>
    </citation>
    <scope>NUCLEOTIDE SEQUENCE</scope>
    <source>
        <strain evidence="5">AP13</strain>
    </source>
</reference>
<evidence type="ECO:0000313" key="6">
    <source>
        <dbReference type="Proteomes" id="UP000823388"/>
    </source>
</evidence>
<organism evidence="5 6">
    <name type="scientific">Panicum virgatum</name>
    <name type="common">Blackwell switchgrass</name>
    <dbReference type="NCBI Taxonomy" id="38727"/>
    <lineage>
        <taxon>Eukaryota</taxon>
        <taxon>Viridiplantae</taxon>
        <taxon>Streptophyta</taxon>
        <taxon>Embryophyta</taxon>
        <taxon>Tracheophyta</taxon>
        <taxon>Spermatophyta</taxon>
        <taxon>Magnoliopsida</taxon>
        <taxon>Liliopsida</taxon>
        <taxon>Poales</taxon>
        <taxon>Poaceae</taxon>
        <taxon>PACMAD clade</taxon>
        <taxon>Panicoideae</taxon>
        <taxon>Panicodae</taxon>
        <taxon>Paniceae</taxon>
        <taxon>Panicinae</taxon>
        <taxon>Panicum</taxon>
        <taxon>Panicum sect. Hiantes</taxon>
    </lineage>
</organism>
<keyword evidence="1" id="KW-0479">Metal-binding</keyword>
<dbReference type="Gene3D" id="1.20.245.10">
    <property type="entry name" value="Lipoxygenase-1, Domain 5"/>
    <property type="match status" value="1"/>
</dbReference>
<evidence type="ECO:0000313" key="5">
    <source>
        <dbReference type="EMBL" id="KAG2632660.1"/>
    </source>
</evidence>
<proteinExistence type="predicted"/>
<dbReference type="EMBL" id="CM029040">
    <property type="protein sequence ID" value="KAG2632660.1"/>
    <property type="molecule type" value="Genomic_DNA"/>
</dbReference>
<dbReference type="PROSITE" id="PS51393">
    <property type="entry name" value="LIPOXYGENASE_3"/>
    <property type="match status" value="1"/>
</dbReference>
<keyword evidence="3" id="KW-0560">Oxidoreductase</keyword>
<protein>
    <recommendedName>
        <fullName evidence="4">Lipoxygenase domain-containing protein</fullName>
    </recommendedName>
</protein>
<dbReference type="SMR" id="A0A8T0VBR3"/>